<dbReference type="RefSeq" id="WP_344930146.1">
    <property type="nucleotide sequence ID" value="NZ_BAABCW010000022.1"/>
</dbReference>
<name>A0ABP6URY7_9FLAO</name>
<gene>
    <name evidence="1" type="ORF">GCM10022393_37920</name>
</gene>
<accession>A0ABP6URY7</accession>
<dbReference type="Proteomes" id="UP001500459">
    <property type="component" value="Unassembled WGS sequence"/>
</dbReference>
<organism evidence="1 2">
    <name type="scientific">Aquimarina addita</name>
    <dbReference type="NCBI Taxonomy" id="870485"/>
    <lineage>
        <taxon>Bacteria</taxon>
        <taxon>Pseudomonadati</taxon>
        <taxon>Bacteroidota</taxon>
        <taxon>Flavobacteriia</taxon>
        <taxon>Flavobacteriales</taxon>
        <taxon>Flavobacteriaceae</taxon>
        <taxon>Aquimarina</taxon>
    </lineage>
</organism>
<evidence type="ECO:0000313" key="1">
    <source>
        <dbReference type="EMBL" id="GAA3520094.1"/>
    </source>
</evidence>
<evidence type="ECO:0000313" key="2">
    <source>
        <dbReference type="Proteomes" id="UP001500459"/>
    </source>
</evidence>
<keyword evidence="2" id="KW-1185">Reference proteome</keyword>
<dbReference type="EMBL" id="BAABCW010000022">
    <property type="protein sequence ID" value="GAA3520094.1"/>
    <property type="molecule type" value="Genomic_DNA"/>
</dbReference>
<sequence length="115" mass="13626">MNNLTVTLFEEVRKDIKIKIYARITENDELMVDGVDAGELVEKLKGDWDYDYHLKVNKLNKDLLIQKLREDNIKIIDDKELLEWIQANYSGNRAFSSFQSFLTSENIDFETHIWI</sequence>
<reference evidence="2" key="1">
    <citation type="journal article" date="2019" name="Int. J. Syst. Evol. Microbiol.">
        <title>The Global Catalogue of Microorganisms (GCM) 10K type strain sequencing project: providing services to taxonomists for standard genome sequencing and annotation.</title>
        <authorList>
            <consortium name="The Broad Institute Genomics Platform"/>
            <consortium name="The Broad Institute Genome Sequencing Center for Infectious Disease"/>
            <person name="Wu L."/>
            <person name="Ma J."/>
        </authorList>
    </citation>
    <scope>NUCLEOTIDE SEQUENCE [LARGE SCALE GENOMIC DNA]</scope>
    <source>
        <strain evidence="2">JCM 17106</strain>
    </source>
</reference>
<comment type="caution">
    <text evidence="1">The sequence shown here is derived from an EMBL/GenBank/DDBJ whole genome shotgun (WGS) entry which is preliminary data.</text>
</comment>
<proteinExistence type="predicted"/>
<protein>
    <submittedName>
        <fullName evidence="1">Uncharacterized protein</fullName>
    </submittedName>
</protein>